<evidence type="ECO:0000256" key="8">
    <source>
        <dbReference type="SAM" id="Phobius"/>
    </source>
</evidence>
<evidence type="ECO:0000313" key="10">
    <source>
        <dbReference type="EMBL" id="OAN47325.1"/>
    </source>
</evidence>
<keyword evidence="4 8" id="KW-0812">Transmembrane</keyword>
<dbReference type="InterPro" id="IPR050445">
    <property type="entry name" value="Bact_polysacc_biosynth/exp"/>
</dbReference>
<feature type="domain" description="Polysaccharide chain length determinant N-terminal" evidence="9">
    <location>
        <begin position="3"/>
        <end position="56"/>
    </location>
</feature>
<dbReference type="InterPro" id="IPR003856">
    <property type="entry name" value="LPS_length_determ_N"/>
</dbReference>
<dbReference type="Proteomes" id="UP000078287">
    <property type="component" value="Unassembled WGS sequence"/>
</dbReference>
<dbReference type="PANTHER" id="PTHR32309:SF13">
    <property type="entry name" value="FERRIC ENTEROBACTIN TRANSPORT PROTEIN FEPE"/>
    <property type="match status" value="1"/>
</dbReference>
<comment type="caution">
    <text evidence="10">The sequence shown here is derived from an EMBL/GenBank/DDBJ whole genome shotgun (WGS) entry which is preliminary data.</text>
</comment>
<evidence type="ECO:0000256" key="2">
    <source>
        <dbReference type="ARBA" id="ARBA00006683"/>
    </source>
</evidence>
<keyword evidence="11" id="KW-1185">Reference proteome</keyword>
<evidence type="ECO:0000256" key="3">
    <source>
        <dbReference type="ARBA" id="ARBA00022475"/>
    </source>
</evidence>
<evidence type="ECO:0000256" key="1">
    <source>
        <dbReference type="ARBA" id="ARBA00004651"/>
    </source>
</evidence>
<feature type="transmembrane region" description="Helical" evidence="8">
    <location>
        <begin position="396"/>
        <end position="418"/>
    </location>
</feature>
<evidence type="ECO:0000256" key="7">
    <source>
        <dbReference type="SAM" id="Coils"/>
    </source>
</evidence>
<protein>
    <submittedName>
        <fullName evidence="10">Lipopolysaccharide biosynthesis protein</fullName>
    </submittedName>
</protein>
<feature type="coiled-coil region" evidence="7">
    <location>
        <begin position="159"/>
        <end position="186"/>
    </location>
</feature>
<proteinExistence type="inferred from homology"/>
<comment type="similarity">
    <text evidence="2">Belongs to the CpsC/CapA family.</text>
</comment>
<organism evidence="10 11">
    <name type="scientific">Chloroflexus islandicus</name>
    <dbReference type="NCBI Taxonomy" id="1707952"/>
    <lineage>
        <taxon>Bacteria</taxon>
        <taxon>Bacillati</taxon>
        <taxon>Chloroflexota</taxon>
        <taxon>Chloroflexia</taxon>
        <taxon>Chloroflexales</taxon>
        <taxon>Chloroflexineae</taxon>
        <taxon>Chloroflexaceae</taxon>
        <taxon>Chloroflexus</taxon>
    </lineage>
</organism>
<keyword evidence="7" id="KW-0175">Coiled coil</keyword>
<evidence type="ECO:0000256" key="5">
    <source>
        <dbReference type="ARBA" id="ARBA00022989"/>
    </source>
</evidence>
<dbReference type="PANTHER" id="PTHR32309">
    <property type="entry name" value="TYROSINE-PROTEIN KINASE"/>
    <property type="match status" value="1"/>
</dbReference>
<dbReference type="GO" id="GO:0005886">
    <property type="term" value="C:plasma membrane"/>
    <property type="evidence" value="ECO:0007669"/>
    <property type="project" value="UniProtKB-SubCell"/>
</dbReference>
<accession>A0A178MGS9</accession>
<evidence type="ECO:0000313" key="11">
    <source>
        <dbReference type="Proteomes" id="UP000078287"/>
    </source>
</evidence>
<name>A0A178MGS9_9CHLR</name>
<dbReference type="STRING" id="1707952.A6A03_00860"/>
<keyword evidence="3" id="KW-1003">Cell membrane</keyword>
<dbReference type="AlphaFoldDB" id="A0A178MGS9"/>
<comment type="subcellular location">
    <subcellularLocation>
        <location evidence="1">Cell membrane</location>
        <topology evidence="1">Multi-pass membrane protein</topology>
    </subcellularLocation>
</comment>
<dbReference type="Pfam" id="PF02706">
    <property type="entry name" value="Wzz"/>
    <property type="match status" value="1"/>
</dbReference>
<reference evidence="10 11" key="1">
    <citation type="submission" date="2016-04" db="EMBL/GenBank/DDBJ databases">
        <title>Chloroflexus islandicus sp. nov., a thermophilic filamentous anoxygenic phototrophic bacterium from geyser Strokkur (Iceland).</title>
        <authorList>
            <person name="Gaisin V.A."/>
            <person name="Kalashnikov A.M."/>
            <person name="Sukhacheva M.V."/>
            <person name="Grouzdev D.S."/>
            <person name="Ivanov T.M."/>
            <person name="Kuznetsov B."/>
            <person name="Gorlenko V.M."/>
        </authorList>
    </citation>
    <scope>NUCLEOTIDE SEQUENCE [LARGE SCALE GENOMIC DNA]</scope>
    <source>
        <strain evidence="11">isl-2</strain>
    </source>
</reference>
<feature type="transmembrane region" description="Helical" evidence="8">
    <location>
        <begin position="18"/>
        <end position="38"/>
    </location>
</feature>
<evidence type="ECO:0000256" key="4">
    <source>
        <dbReference type="ARBA" id="ARBA00022692"/>
    </source>
</evidence>
<dbReference type="GO" id="GO:0004713">
    <property type="term" value="F:protein tyrosine kinase activity"/>
    <property type="evidence" value="ECO:0007669"/>
    <property type="project" value="TreeGrafter"/>
</dbReference>
<evidence type="ECO:0000256" key="6">
    <source>
        <dbReference type="ARBA" id="ARBA00023136"/>
    </source>
</evidence>
<keyword evidence="5 8" id="KW-1133">Transmembrane helix</keyword>
<dbReference type="OrthoDB" id="152715at2"/>
<sequence length="437" mass="47986">MEDEIDLKPYLRALLRRWWIIIGVAAVLAVIAGVVAVIRTPPHTASASLLIVPASAQVTLDTRFTSRDSMLFTTTVNQREALLGLARDATLEAKVAQALAITYQPGKLISQIAIESDGDLVRITARAETSEEAQRLATAWAQAYARFVAETYTRDTASLPLVEQQLAEAQQRYQEAQAALEAFIAQGKITVVEQEVRRLTDLVNNTRTAGTTRFNAYLQRSNILEQILRDTRLLRERLASQTSDGPATADAIAALLLRIRNLSDQGSDRPILQIDSSLATNATVTVTDIDKLISILETESRAVRSEAERLSAVELEELNPAATRLLIERLIAAQTRYEQLLARQRELIRNRDIAFNLVEVLLRRIDELRIADAAPQVSVRYLGTVTNLTPVIDRRALTQVAIAALAGMVLSAAVIVAMEAMASARRSTPPQPKPAGD</sequence>
<evidence type="ECO:0000259" key="9">
    <source>
        <dbReference type="Pfam" id="PF02706"/>
    </source>
</evidence>
<gene>
    <name evidence="10" type="ORF">A6A03_00860</name>
</gene>
<keyword evidence="6 8" id="KW-0472">Membrane</keyword>
<dbReference type="EMBL" id="LWQS01000038">
    <property type="protein sequence ID" value="OAN47325.1"/>
    <property type="molecule type" value="Genomic_DNA"/>
</dbReference>
<dbReference type="RefSeq" id="WP_066784379.1">
    <property type="nucleotide sequence ID" value="NZ_LWQS01000038.1"/>
</dbReference>